<evidence type="ECO:0000313" key="2">
    <source>
        <dbReference type="EMBL" id="KAK5628045.1"/>
    </source>
</evidence>
<dbReference type="AlphaFoldDB" id="A0AAN7U9G5"/>
<reference evidence="2 3" key="1">
    <citation type="submission" date="2023-10" db="EMBL/GenBank/DDBJ databases">
        <title>Draft genome sequence of Xylaria bambusicola isolate GMP-LS, the root and basal stem rot pathogen of sugarcane in Indonesia.</title>
        <authorList>
            <person name="Selvaraj P."/>
            <person name="Muralishankar V."/>
            <person name="Muruganantham S."/>
            <person name="Sp S."/>
            <person name="Haryani S."/>
            <person name="Lau K.J.X."/>
            <person name="Naqvi N.I."/>
        </authorList>
    </citation>
    <scope>NUCLEOTIDE SEQUENCE [LARGE SCALE GENOMIC DNA]</scope>
    <source>
        <strain evidence="2">GMP-LS</strain>
    </source>
</reference>
<proteinExistence type="predicted"/>
<gene>
    <name evidence="2" type="ORF">RRF57_003759</name>
</gene>
<dbReference type="Proteomes" id="UP001305414">
    <property type="component" value="Unassembled WGS sequence"/>
</dbReference>
<evidence type="ECO:0000256" key="1">
    <source>
        <dbReference type="SAM" id="SignalP"/>
    </source>
</evidence>
<accession>A0AAN7U9G5</accession>
<keyword evidence="1" id="KW-0732">Signal</keyword>
<organism evidence="2 3">
    <name type="scientific">Xylaria bambusicola</name>
    <dbReference type="NCBI Taxonomy" id="326684"/>
    <lineage>
        <taxon>Eukaryota</taxon>
        <taxon>Fungi</taxon>
        <taxon>Dikarya</taxon>
        <taxon>Ascomycota</taxon>
        <taxon>Pezizomycotina</taxon>
        <taxon>Sordariomycetes</taxon>
        <taxon>Xylariomycetidae</taxon>
        <taxon>Xylariales</taxon>
        <taxon>Xylariaceae</taxon>
        <taxon>Xylaria</taxon>
    </lineage>
</organism>
<comment type="caution">
    <text evidence="2">The sequence shown here is derived from an EMBL/GenBank/DDBJ whole genome shotgun (WGS) entry which is preliminary data.</text>
</comment>
<feature type="chain" id="PRO_5042812754" evidence="1">
    <location>
        <begin position="22"/>
        <end position="61"/>
    </location>
</feature>
<sequence>MSTFFLQAFLPFLEGWLYVAGASVEVVRGCKTGILRRREYLEEEKEGKQLPSPGTKSEVDY</sequence>
<dbReference type="EMBL" id="JAWHQM010000007">
    <property type="protein sequence ID" value="KAK5628045.1"/>
    <property type="molecule type" value="Genomic_DNA"/>
</dbReference>
<keyword evidence="3" id="KW-1185">Reference proteome</keyword>
<protein>
    <submittedName>
        <fullName evidence="2">Uncharacterized protein</fullName>
    </submittedName>
</protein>
<feature type="signal peptide" evidence="1">
    <location>
        <begin position="1"/>
        <end position="21"/>
    </location>
</feature>
<evidence type="ECO:0000313" key="3">
    <source>
        <dbReference type="Proteomes" id="UP001305414"/>
    </source>
</evidence>
<name>A0AAN7U9G5_9PEZI</name>